<accession>A0A505HWD4</accession>
<gene>
    <name evidence="1" type="ORF">CAN33_002985</name>
</gene>
<proteinExistence type="predicted"/>
<comment type="caution">
    <text evidence="1">The sequence shown here is derived from an EMBL/GenBank/DDBJ whole genome shotgun (WGS) entry which is preliminary data.</text>
</comment>
<dbReference type="Proteomes" id="UP000197666">
    <property type="component" value="Unassembled WGS sequence"/>
</dbReference>
<organism evidence="1 2">
    <name type="scientific">Aspergillus niger</name>
    <dbReference type="NCBI Taxonomy" id="5061"/>
    <lineage>
        <taxon>Eukaryota</taxon>
        <taxon>Fungi</taxon>
        <taxon>Dikarya</taxon>
        <taxon>Ascomycota</taxon>
        <taxon>Pezizomycotina</taxon>
        <taxon>Eurotiomycetes</taxon>
        <taxon>Eurotiomycetidae</taxon>
        <taxon>Eurotiales</taxon>
        <taxon>Aspergillaceae</taxon>
        <taxon>Aspergillus</taxon>
        <taxon>Aspergillus subgen. Circumdati</taxon>
    </lineage>
</organism>
<dbReference type="EMBL" id="NKJJ02000006">
    <property type="protein sequence ID" value="TPR04008.1"/>
    <property type="molecule type" value="Genomic_DNA"/>
</dbReference>
<dbReference type="VEuPathDB" id="FungiDB:An04g07580"/>
<reference evidence="2" key="1">
    <citation type="submission" date="2018-10" db="EMBL/GenBank/DDBJ databases">
        <title>FDA dAtabase for Regulatory Grade micrObial Sequences (FDA-ARGOS): Supporting development and validation of Infectious Disease Dx tests.</title>
        <authorList>
            <person name="Kerrigan L."/>
            <person name="Tallon L."/>
            <person name="Sadzewicz L."/>
            <person name="Sengamalay N."/>
            <person name="Ott S."/>
            <person name="Godinez A."/>
            <person name="Nagaraj S."/>
            <person name="Vavikolanu K."/>
            <person name="Nadendla S."/>
            <person name="George J."/>
            <person name="Sichtig H."/>
        </authorList>
    </citation>
    <scope>NUCLEOTIDE SEQUENCE [LARGE SCALE GENOMIC DNA]</scope>
    <source>
        <strain evidence="2">FDAARGOS_311</strain>
    </source>
</reference>
<sequence>MAQIGIWGQTLERMVGPTAAMYAIVESVRRIGRQQGQNAYYCTCYTLLNTCQDLVLETSSKLLDLYYSNDFEEPESVSVIADDLRNDIHPLIARERRARSHWGEFFESNN</sequence>
<dbReference type="AlphaFoldDB" id="A0A505HWD4"/>
<evidence type="ECO:0000313" key="1">
    <source>
        <dbReference type="EMBL" id="TPR04008.1"/>
    </source>
</evidence>
<name>A0A505HWD4_ASPNG</name>
<evidence type="ECO:0000313" key="2">
    <source>
        <dbReference type="Proteomes" id="UP000197666"/>
    </source>
</evidence>
<dbReference type="VEuPathDB" id="FungiDB:ATCC64974_82240"/>
<protein>
    <submittedName>
        <fullName evidence="1">Uncharacterized protein</fullName>
    </submittedName>
</protein>